<proteinExistence type="predicted"/>
<evidence type="ECO:0000256" key="2">
    <source>
        <dbReference type="ARBA" id="ARBA00022737"/>
    </source>
</evidence>
<dbReference type="Proteomes" id="UP000243451">
    <property type="component" value="Unassembled WGS sequence"/>
</dbReference>
<comment type="caution">
    <text evidence="3">The sequence shown here is derived from an EMBL/GenBank/DDBJ whole genome shotgun (WGS) entry which is preliminary data.</text>
</comment>
<dbReference type="PANTHER" id="PTHR45617">
    <property type="entry name" value="LEUCINE RICH REPEAT FAMILY PROTEIN"/>
    <property type="match status" value="1"/>
</dbReference>
<organism evidence="3 4">
    <name type="scientific">Halopseudomonas oceani</name>
    <dbReference type="NCBI Taxonomy" id="1708783"/>
    <lineage>
        <taxon>Bacteria</taxon>
        <taxon>Pseudomonadati</taxon>
        <taxon>Pseudomonadota</taxon>
        <taxon>Gammaproteobacteria</taxon>
        <taxon>Pseudomonadales</taxon>
        <taxon>Pseudomonadaceae</taxon>
        <taxon>Halopseudomonas</taxon>
    </lineage>
</organism>
<dbReference type="EMBL" id="PPSK01000015">
    <property type="protein sequence ID" value="POB02039.1"/>
    <property type="molecule type" value="Genomic_DNA"/>
</dbReference>
<dbReference type="SUPFAM" id="SSF52058">
    <property type="entry name" value="L domain-like"/>
    <property type="match status" value="1"/>
</dbReference>
<evidence type="ECO:0000313" key="4">
    <source>
        <dbReference type="Proteomes" id="UP000243451"/>
    </source>
</evidence>
<gene>
    <name evidence="3" type="ORF">C1949_14420</name>
</gene>
<accession>A0A2P4ESL7</accession>
<evidence type="ECO:0000313" key="3">
    <source>
        <dbReference type="EMBL" id="POB02039.1"/>
    </source>
</evidence>
<dbReference type="AlphaFoldDB" id="A0A2P4ESL7"/>
<dbReference type="InterPro" id="IPR032675">
    <property type="entry name" value="LRR_dom_sf"/>
</dbReference>
<keyword evidence="1" id="KW-0433">Leucine-rich repeat</keyword>
<protein>
    <recommendedName>
        <fullName evidence="5">Leucine-rich repeat domain-containing protein</fullName>
    </recommendedName>
</protein>
<keyword evidence="2" id="KW-0677">Repeat</keyword>
<sequence>MAGSRVVIVLKGDRHVNDEFVLEQHTAKAKLKKIFHTIEATSILKTKLDQDTAERIADEISSILNTETSNFRELDLLTQLLGDRPFWAPQKKQISFYNEARGISLLQGVSSEKIDTTARILKTLAPFALEINNSHFKNKDIAPLSQLSSLKAVQLGSNNLSIEFALSTFKYCRWISIAANGISSLDLSLAHPPLSSLLAQKNNIRDINIESNANFTLKRLSLYRNKIEELPWPKTQERIETINIGANPIKRLPEQLANAKNLRFIGLARTHIKTLPEWIFHLPLLKEIDISHIEDALPSSQIKKALKNGIKLTKKPA</sequence>
<name>A0A2P4ESL7_9GAMM</name>
<keyword evidence="4" id="KW-1185">Reference proteome</keyword>
<evidence type="ECO:0000256" key="1">
    <source>
        <dbReference type="ARBA" id="ARBA00022614"/>
    </source>
</evidence>
<evidence type="ECO:0008006" key="5">
    <source>
        <dbReference type="Google" id="ProtNLM"/>
    </source>
</evidence>
<dbReference type="Gene3D" id="3.80.10.10">
    <property type="entry name" value="Ribonuclease Inhibitor"/>
    <property type="match status" value="1"/>
</dbReference>
<reference evidence="3 4" key="1">
    <citation type="submission" date="2018-01" db="EMBL/GenBank/DDBJ databases">
        <title>Draft genome of the type strain Pseudomonas oceani DSM 100277 isolated from the deep water in Okinawa trough, northwestern Pacific Ocean.</title>
        <authorList>
            <person name="Gomila M."/>
            <person name="Mulet M."/>
            <person name="Garcia-Valdes E."/>
            <person name="Lalucat J."/>
        </authorList>
    </citation>
    <scope>NUCLEOTIDE SEQUENCE [LARGE SCALE GENOMIC DNA]</scope>
    <source>
        <strain evidence="3 4">DSM 100277</strain>
    </source>
</reference>